<name>A0AAX1K598_STRMG</name>
<keyword evidence="1" id="KW-0812">Transmembrane</keyword>
<keyword evidence="1" id="KW-1133">Transmembrane helix</keyword>
<dbReference type="Proteomes" id="UP000595884">
    <property type="component" value="Chromosome"/>
</dbReference>
<reference evidence="3" key="1">
    <citation type="submission" date="2020-12" db="EMBL/GenBank/DDBJ databases">
        <authorList>
            <person name="Wen Z.T."/>
        </authorList>
    </citation>
    <scope>NUCLEOTIDE SEQUENCE [LARGE SCALE GENOMIC DNA]</scope>
    <source>
        <strain evidence="3">27-3</strain>
    </source>
</reference>
<dbReference type="EMBL" id="CP066294">
    <property type="protein sequence ID" value="QQL48204.2"/>
    <property type="molecule type" value="Genomic_DNA"/>
</dbReference>
<keyword evidence="1" id="KW-0472">Membrane</keyword>
<sequence>MNTVTLNSMALDNFEVADNEDLANVEGEGWLLGAAGAVLGGIGGGLLAAGSGASAAGIWGGAISGATACGLGGLAITTPISPV</sequence>
<evidence type="ECO:0000313" key="2">
    <source>
        <dbReference type="EMBL" id="QQL48204.2"/>
    </source>
</evidence>
<evidence type="ECO:0000256" key="1">
    <source>
        <dbReference type="SAM" id="Phobius"/>
    </source>
</evidence>
<protein>
    <recommendedName>
        <fullName evidence="4">ComC/BlpC family peptide pheromone/bacteriocin</fullName>
    </recommendedName>
</protein>
<accession>A0AAX1K598</accession>
<evidence type="ECO:0008006" key="4">
    <source>
        <dbReference type="Google" id="ProtNLM"/>
    </source>
</evidence>
<feature type="transmembrane region" description="Helical" evidence="1">
    <location>
        <begin position="30"/>
        <end position="49"/>
    </location>
</feature>
<proteinExistence type="predicted"/>
<evidence type="ECO:0000313" key="3">
    <source>
        <dbReference type="Proteomes" id="UP000595884"/>
    </source>
</evidence>
<gene>
    <name evidence="2" type="ORF">IGS65_004915</name>
</gene>
<organism evidence="2 3">
    <name type="scientific">Streptococcus mutans</name>
    <dbReference type="NCBI Taxonomy" id="1309"/>
    <lineage>
        <taxon>Bacteria</taxon>
        <taxon>Bacillati</taxon>
        <taxon>Bacillota</taxon>
        <taxon>Bacilli</taxon>
        <taxon>Lactobacillales</taxon>
        <taxon>Streptococcaceae</taxon>
        <taxon>Streptococcus</taxon>
    </lineage>
</organism>
<dbReference type="AlphaFoldDB" id="A0AAX1K598"/>
<feature type="transmembrane region" description="Helical" evidence="1">
    <location>
        <begin position="56"/>
        <end position="76"/>
    </location>
</feature>
<dbReference type="RefSeq" id="WP_002282447.1">
    <property type="nucleotide sequence ID" value="NZ_CP066294.2"/>
</dbReference>